<comment type="caution">
    <text evidence="1">The sequence shown here is derived from an EMBL/GenBank/DDBJ whole genome shotgun (WGS) entry which is preliminary data.</text>
</comment>
<evidence type="ECO:0000313" key="2">
    <source>
        <dbReference type="Proteomes" id="UP000294801"/>
    </source>
</evidence>
<evidence type="ECO:0000313" key="1">
    <source>
        <dbReference type="EMBL" id="TCW32897.1"/>
    </source>
</evidence>
<gene>
    <name evidence="1" type="ORF">EV669_102196</name>
</gene>
<reference evidence="1 2" key="1">
    <citation type="submission" date="2019-03" db="EMBL/GenBank/DDBJ databases">
        <title>Genomic Encyclopedia of Type Strains, Phase IV (KMG-IV): sequencing the most valuable type-strain genomes for metagenomic binning, comparative biology and taxonomic classification.</title>
        <authorList>
            <person name="Goeker M."/>
        </authorList>
    </citation>
    <scope>NUCLEOTIDE SEQUENCE [LARGE SCALE GENOMIC DNA]</scope>
    <source>
        <strain evidence="1 2">DSM 18507</strain>
    </source>
</reference>
<protein>
    <submittedName>
        <fullName evidence="1">Uncharacterized protein</fullName>
    </submittedName>
</protein>
<organism evidence="1 2">
    <name type="scientific">Gulbenkiania mobilis</name>
    <dbReference type="NCBI Taxonomy" id="397457"/>
    <lineage>
        <taxon>Bacteria</taxon>
        <taxon>Pseudomonadati</taxon>
        <taxon>Pseudomonadota</taxon>
        <taxon>Betaproteobacteria</taxon>
        <taxon>Neisseriales</taxon>
        <taxon>Chromobacteriaceae</taxon>
        <taxon>Gulbenkiania</taxon>
    </lineage>
</organism>
<proteinExistence type="predicted"/>
<dbReference type="EMBL" id="SMDA01000002">
    <property type="protein sequence ID" value="TCW32897.1"/>
    <property type="molecule type" value="Genomic_DNA"/>
</dbReference>
<name>A0ABY2CYZ3_GULMO</name>
<sequence length="81" mass="8833">MRFATGYRYALPPCLAPITQQLACREAGRPVVTADFSPRWKAPAKQRIDLQNAGRLSHSIADPPLSLAAWRSAVVVNSLMG</sequence>
<dbReference type="Gene3D" id="3.50.50.60">
    <property type="entry name" value="FAD/NAD(P)-binding domain"/>
    <property type="match status" value="1"/>
</dbReference>
<dbReference type="Proteomes" id="UP000294801">
    <property type="component" value="Unassembled WGS sequence"/>
</dbReference>
<accession>A0ABY2CYZ3</accession>
<dbReference type="InterPro" id="IPR036188">
    <property type="entry name" value="FAD/NAD-bd_sf"/>
</dbReference>
<keyword evidence="2" id="KW-1185">Reference proteome</keyword>